<evidence type="ECO:0000256" key="11">
    <source>
        <dbReference type="ARBA" id="ARBA00022771"/>
    </source>
</evidence>
<feature type="region of interest" description="Disordered" evidence="18">
    <location>
        <begin position="517"/>
        <end position="575"/>
    </location>
</feature>
<dbReference type="GO" id="GO:0005886">
    <property type="term" value="C:plasma membrane"/>
    <property type="evidence" value="ECO:0007669"/>
    <property type="project" value="TreeGrafter"/>
</dbReference>
<dbReference type="Gene3D" id="1.10.150.50">
    <property type="entry name" value="Transcription Factor, Ets-1"/>
    <property type="match status" value="1"/>
</dbReference>
<evidence type="ECO:0000313" key="21">
    <source>
        <dbReference type="Ensembl" id="ENSCMMP00000015068.1"/>
    </source>
</evidence>
<keyword evidence="5" id="KW-0963">Cytoplasm</keyword>
<dbReference type="FunFam" id="1.10.510.10:FF:000107">
    <property type="entry name" value="kinase suppressor of Ras 1"/>
    <property type="match status" value="1"/>
</dbReference>
<evidence type="ECO:0000256" key="10">
    <source>
        <dbReference type="ARBA" id="ARBA00022741"/>
    </source>
</evidence>
<dbReference type="FunFam" id="3.30.200.20:FF:000034">
    <property type="entry name" value="Kinase suppressor of Ras 1"/>
    <property type="match status" value="1"/>
</dbReference>
<feature type="domain" description="Protein kinase" evidence="19">
    <location>
        <begin position="683"/>
        <end position="948"/>
    </location>
</feature>
<evidence type="ECO:0000259" key="19">
    <source>
        <dbReference type="PROSITE" id="PS50011"/>
    </source>
</evidence>
<keyword evidence="9" id="KW-0479">Metal-binding</keyword>
<reference evidence="21" key="3">
    <citation type="submission" date="2025-09" db="UniProtKB">
        <authorList>
            <consortium name="Ensembl"/>
        </authorList>
    </citation>
    <scope>IDENTIFICATION</scope>
</reference>
<feature type="compositionally biased region" description="Pro residues" evidence="18">
    <location>
        <begin position="550"/>
        <end position="570"/>
    </location>
</feature>
<dbReference type="SMART" id="SM00109">
    <property type="entry name" value="C1"/>
    <property type="match status" value="1"/>
</dbReference>
<dbReference type="CDD" id="cd14153">
    <property type="entry name" value="PK_KSR2"/>
    <property type="match status" value="1"/>
</dbReference>
<evidence type="ECO:0000259" key="20">
    <source>
        <dbReference type="PROSITE" id="PS50081"/>
    </source>
</evidence>
<dbReference type="GO" id="GO:0005524">
    <property type="term" value="F:ATP binding"/>
    <property type="evidence" value="ECO:0007669"/>
    <property type="project" value="UniProtKB-KW"/>
</dbReference>
<keyword evidence="7" id="KW-0597">Phosphoprotein</keyword>
<keyword evidence="15" id="KW-0472">Membrane</keyword>
<dbReference type="GO" id="GO:0007265">
    <property type="term" value="P:Ras protein signal transduction"/>
    <property type="evidence" value="ECO:0007669"/>
    <property type="project" value="TreeGrafter"/>
</dbReference>
<evidence type="ECO:0000256" key="18">
    <source>
        <dbReference type="SAM" id="MobiDB-lite"/>
    </source>
</evidence>
<dbReference type="PANTHER" id="PTHR23257">
    <property type="entry name" value="SERINE-THREONINE PROTEIN KINASE"/>
    <property type="match status" value="1"/>
</dbReference>
<dbReference type="GO" id="GO:0004674">
    <property type="term" value="F:protein serine/threonine kinase activity"/>
    <property type="evidence" value="ECO:0007669"/>
    <property type="project" value="UniProtKB-KW"/>
</dbReference>
<evidence type="ECO:0000256" key="15">
    <source>
        <dbReference type="ARBA" id="ARBA00023136"/>
    </source>
</evidence>
<feature type="region of interest" description="Disordered" evidence="18">
    <location>
        <begin position="263"/>
        <end position="318"/>
    </location>
</feature>
<feature type="compositionally biased region" description="Low complexity" evidence="18">
    <location>
        <begin position="536"/>
        <end position="549"/>
    </location>
</feature>
<evidence type="ECO:0000256" key="2">
    <source>
        <dbReference type="ARBA" id="ARBA00004496"/>
    </source>
</evidence>
<comment type="catalytic activity">
    <reaction evidence="16">
        <text>L-threonyl-[protein] + ATP = O-phospho-L-threonyl-[protein] + ADP + H(+)</text>
        <dbReference type="Rhea" id="RHEA:46608"/>
        <dbReference type="Rhea" id="RHEA-COMP:11060"/>
        <dbReference type="Rhea" id="RHEA-COMP:11605"/>
        <dbReference type="ChEBI" id="CHEBI:15378"/>
        <dbReference type="ChEBI" id="CHEBI:30013"/>
        <dbReference type="ChEBI" id="CHEBI:30616"/>
        <dbReference type="ChEBI" id="CHEBI:61977"/>
        <dbReference type="ChEBI" id="CHEBI:456216"/>
        <dbReference type="EC" id="2.7.11.1"/>
    </reaction>
</comment>
<evidence type="ECO:0000256" key="16">
    <source>
        <dbReference type="ARBA" id="ARBA00047899"/>
    </source>
</evidence>
<evidence type="ECO:0000256" key="6">
    <source>
        <dbReference type="ARBA" id="ARBA00022527"/>
    </source>
</evidence>
<dbReference type="AlphaFoldDB" id="A0A8C3C495"/>
<evidence type="ECO:0000256" key="7">
    <source>
        <dbReference type="ARBA" id="ARBA00022553"/>
    </source>
</evidence>
<comment type="similarity">
    <text evidence="3">Belongs to the protein kinase superfamily. TKL Ser/Thr protein kinase family.</text>
</comment>
<dbReference type="InterPro" id="IPR008271">
    <property type="entry name" value="Ser/Thr_kinase_AS"/>
</dbReference>
<evidence type="ECO:0000313" key="22">
    <source>
        <dbReference type="Proteomes" id="UP000694556"/>
    </source>
</evidence>
<evidence type="ECO:0000256" key="12">
    <source>
        <dbReference type="ARBA" id="ARBA00022777"/>
    </source>
</evidence>
<dbReference type="PROSITE" id="PS00479">
    <property type="entry name" value="ZF_DAG_PE_1"/>
    <property type="match status" value="1"/>
</dbReference>
<keyword evidence="8" id="KW-0808">Transferase</keyword>
<dbReference type="SUPFAM" id="SSF56112">
    <property type="entry name" value="Protein kinase-like (PK-like)"/>
    <property type="match status" value="1"/>
</dbReference>
<dbReference type="InterPro" id="IPR013761">
    <property type="entry name" value="SAM/pointed_sf"/>
</dbReference>
<dbReference type="FunFam" id="1.10.150.50:FF:000031">
    <property type="entry name" value="Kinase suppressor of Ras 2"/>
    <property type="match status" value="1"/>
</dbReference>
<organism evidence="21 22">
    <name type="scientific">Cairina moschata</name>
    <name type="common">Muscovy duck</name>
    <dbReference type="NCBI Taxonomy" id="8855"/>
    <lineage>
        <taxon>Eukaryota</taxon>
        <taxon>Metazoa</taxon>
        <taxon>Chordata</taxon>
        <taxon>Craniata</taxon>
        <taxon>Vertebrata</taxon>
        <taxon>Euteleostomi</taxon>
        <taxon>Archelosauria</taxon>
        <taxon>Archosauria</taxon>
        <taxon>Dinosauria</taxon>
        <taxon>Saurischia</taxon>
        <taxon>Theropoda</taxon>
        <taxon>Coelurosauria</taxon>
        <taxon>Aves</taxon>
        <taxon>Neognathae</taxon>
        <taxon>Galloanserae</taxon>
        <taxon>Anseriformes</taxon>
        <taxon>Anatidae</taxon>
        <taxon>Anatinae</taxon>
        <taxon>Cairina</taxon>
    </lineage>
</organism>
<dbReference type="EC" id="2.7.11.1" evidence="4"/>
<keyword evidence="12" id="KW-0418">Kinase</keyword>
<dbReference type="Pfam" id="PF07714">
    <property type="entry name" value="PK_Tyr_Ser-Thr"/>
    <property type="match status" value="1"/>
</dbReference>
<evidence type="ECO:0000256" key="5">
    <source>
        <dbReference type="ARBA" id="ARBA00022490"/>
    </source>
</evidence>
<dbReference type="InterPro" id="IPR011009">
    <property type="entry name" value="Kinase-like_dom_sf"/>
</dbReference>
<dbReference type="FunFam" id="3.30.60.20:FF:000010">
    <property type="entry name" value="Putative kinase suppressor of Ras 1"/>
    <property type="match status" value="1"/>
</dbReference>
<evidence type="ECO:0000256" key="1">
    <source>
        <dbReference type="ARBA" id="ARBA00004170"/>
    </source>
</evidence>
<evidence type="ECO:0000256" key="14">
    <source>
        <dbReference type="ARBA" id="ARBA00022840"/>
    </source>
</evidence>
<keyword evidence="10" id="KW-0547">Nucleotide-binding</keyword>
<dbReference type="PROSITE" id="PS00108">
    <property type="entry name" value="PROTEIN_KINASE_ST"/>
    <property type="match status" value="1"/>
</dbReference>
<protein>
    <recommendedName>
        <fullName evidence="4">non-specific serine/threonine protein kinase</fullName>
        <ecNumber evidence="4">2.7.11.1</ecNumber>
    </recommendedName>
</protein>
<proteinExistence type="inferred from homology"/>
<keyword evidence="6" id="KW-0723">Serine/threonine-protein kinase</keyword>
<comment type="catalytic activity">
    <reaction evidence="17">
        <text>L-seryl-[protein] + ATP = O-phospho-L-seryl-[protein] + ADP + H(+)</text>
        <dbReference type="Rhea" id="RHEA:17989"/>
        <dbReference type="Rhea" id="RHEA-COMP:9863"/>
        <dbReference type="Rhea" id="RHEA-COMP:11604"/>
        <dbReference type="ChEBI" id="CHEBI:15378"/>
        <dbReference type="ChEBI" id="CHEBI:29999"/>
        <dbReference type="ChEBI" id="CHEBI:30616"/>
        <dbReference type="ChEBI" id="CHEBI:83421"/>
        <dbReference type="ChEBI" id="CHEBI:456216"/>
        <dbReference type="EC" id="2.7.11.1"/>
    </reaction>
</comment>
<dbReference type="InterPro" id="IPR002219">
    <property type="entry name" value="PKC_DAG/PE"/>
</dbReference>
<comment type="subcellular location">
    <subcellularLocation>
        <location evidence="2">Cytoplasm</location>
    </subcellularLocation>
    <subcellularLocation>
        <location evidence="1">Membrane</location>
        <topology evidence="1">Peripheral membrane protein</topology>
    </subcellularLocation>
</comment>
<evidence type="ECO:0000256" key="4">
    <source>
        <dbReference type="ARBA" id="ARBA00012513"/>
    </source>
</evidence>
<accession>A0A8C3C495</accession>
<dbReference type="PROSITE" id="PS50081">
    <property type="entry name" value="ZF_DAG_PE_2"/>
    <property type="match status" value="1"/>
</dbReference>
<dbReference type="InterPro" id="IPR050167">
    <property type="entry name" value="Ser_Thr_protein_kinase"/>
</dbReference>
<dbReference type="Gene3D" id="1.10.510.10">
    <property type="entry name" value="Transferase(Phosphotransferase) domain 1"/>
    <property type="match status" value="1"/>
</dbReference>
<dbReference type="Ensembl" id="ENSCMMT00000016577.1">
    <property type="protein sequence ID" value="ENSCMMP00000015068.1"/>
    <property type="gene ID" value="ENSCMMG00000009485.1"/>
</dbReference>
<evidence type="ECO:0000256" key="8">
    <source>
        <dbReference type="ARBA" id="ARBA00022679"/>
    </source>
</evidence>
<dbReference type="GO" id="GO:0008270">
    <property type="term" value="F:zinc ion binding"/>
    <property type="evidence" value="ECO:0007669"/>
    <property type="project" value="UniProtKB-KW"/>
</dbReference>
<evidence type="ECO:0000256" key="3">
    <source>
        <dbReference type="ARBA" id="ARBA00005843"/>
    </source>
</evidence>
<dbReference type="PANTHER" id="PTHR23257:SF775">
    <property type="entry name" value="KINASE SUPPRESSOR OF RAS 2"/>
    <property type="match status" value="1"/>
</dbReference>
<dbReference type="Gene3D" id="3.30.60.20">
    <property type="match status" value="1"/>
</dbReference>
<keyword evidence="14" id="KW-0067">ATP-binding</keyword>
<dbReference type="GO" id="GO:0019722">
    <property type="term" value="P:calcium-mediated signaling"/>
    <property type="evidence" value="ECO:0007669"/>
    <property type="project" value="TreeGrafter"/>
</dbReference>
<dbReference type="SUPFAM" id="SSF57889">
    <property type="entry name" value="Cysteine-rich domain"/>
    <property type="match status" value="1"/>
</dbReference>
<name>A0A8C3C495_CAIMO</name>
<reference evidence="21" key="2">
    <citation type="submission" date="2025-08" db="UniProtKB">
        <authorList>
            <consortium name="Ensembl"/>
        </authorList>
    </citation>
    <scope>IDENTIFICATION</scope>
</reference>
<dbReference type="GO" id="GO:0005829">
    <property type="term" value="C:cytosol"/>
    <property type="evidence" value="ECO:0007669"/>
    <property type="project" value="TreeGrafter"/>
</dbReference>
<dbReference type="PROSITE" id="PS50011">
    <property type="entry name" value="PROTEIN_KINASE_DOM"/>
    <property type="match status" value="1"/>
</dbReference>
<feature type="domain" description="Phorbol-ester/DAG-type" evidence="20">
    <location>
        <begin position="433"/>
        <end position="477"/>
    </location>
</feature>
<dbReference type="SMART" id="SM00220">
    <property type="entry name" value="S_TKc"/>
    <property type="match status" value="1"/>
</dbReference>
<dbReference type="InterPro" id="IPR046349">
    <property type="entry name" value="C1-like_sf"/>
</dbReference>
<keyword evidence="13" id="KW-0862">Zinc</keyword>
<sequence>MGYGGGERILWVVGGQRGRRDVPVPPVPSPCAMGSPGVRAGSLQSGDTQGWGKKELGEVGSNPLGDPAWGGGEKKLPRGFPLLFQSKLVKYFSRQLSCKRKVALQERNAKLEGFPQLLHWFRIVDIRKEVMEEIAPGQLSLEELLEMTDDQVCETVEKFGANSEECARLNASLSCLRSVHKSGGSLSKQDWTIQWPTAEPGKENQPGCPPEPVQWIRTHLSQSPKPPPKCAQHHCHAGSSHGPLYTHVDRLTVEGHPGLCPPVESGHRSLPPSPRQRHAAHTPPRTPNIVTTMTPPGTPPLRRRNKLKPPGTPPPASRKLIHLLPGFTALHRSKSHEFQLGHRVDEAHTPKVKKKNKPLNLKIHNSVGSCENIPSQRSPLLSERSLRSFFVGYPPFLPSTPPVHTDATFSANTLSVPRWSPQIPRRDLGNSIKHRFSTKYWMSQTCTVCGKGMLFGLKCKNCKLKCHNKCTKEAPPCHLLIIHRGARLVRTESVPCDINNPLRKPPRYSDLHVSQTLPKTNKLNKDHIPVPYQPDSSSNPSSTTSSTPSSPAPPLPPSATPPSPLHPSPQCPRQQKQFNLPASHYYKYKQQFIFPDVVPETPTRAPQVVLHPVTSNPILEGNPLLQIEVEPTSENEEGAEEAQESEDDFEEMNLSLLSARNFPRKASQTSIFLQEWDIPFEQLEIGELIGKGRFGQVFHGRWHGEVAIRLIDIERDNEDQLKAFKREVMAYRQTRHENVVLFMGACMSPPHLAIITSLCKGRTLYSVVRDAKIVLDVNKTRQIAQEIVKGMGYLHAKGILHKDLKSKNVFYDNGKVVITDFGLFSISGVLQAGRRENKLRIQNGWLCHLAPEIIRQLSPDTEEDKLPFSKHSDVFALGTIWYELHAREWPFKTQPAEAIIWQVGRGMKPNLSQIGMGKEISDILLFCWAYEQEERPTFTKLMDMLEKLPKRNRRLSHPGHFWKSAEL</sequence>
<reference evidence="21" key="1">
    <citation type="submission" date="2018-09" db="EMBL/GenBank/DDBJ databases">
        <title>Common duck and Muscovy duck high density SNP chip.</title>
        <authorList>
            <person name="Vignal A."/>
            <person name="Thebault N."/>
            <person name="Warren W.C."/>
        </authorList>
    </citation>
    <scope>NUCLEOTIDE SEQUENCE [LARGE SCALE GENOMIC DNA]</scope>
</reference>
<evidence type="ECO:0000256" key="17">
    <source>
        <dbReference type="ARBA" id="ARBA00048679"/>
    </source>
</evidence>
<evidence type="ECO:0000256" key="9">
    <source>
        <dbReference type="ARBA" id="ARBA00022723"/>
    </source>
</evidence>
<dbReference type="InterPro" id="IPR000719">
    <property type="entry name" value="Prot_kinase_dom"/>
</dbReference>
<dbReference type="Proteomes" id="UP000694556">
    <property type="component" value="Chromosome 16"/>
</dbReference>
<keyword evidence="11" id="KW-0863">Zinc-finger</keyword>
<dbReference type="InterPro" id="IPR001245">
    <property type="entry name" value="Ser-Thr/Tyr_kinase_cat_dom"/>
</dbReference>
<dbReference type="Gene3D" id="3.30.200.20">
    <property type="entry name" value="Phosphorylase Kinase, domain 1"/>
    <property type="match status" value="1"/>
</dbReference>
<evidence type="ECO:0000256" key="13">
    <source>
        <dbReference type="ARBA" id="ARBA00022833"/>
    </source>
</evidence>
<keyword evidence="22" id="KW-1185">Reference proteome</keyword>